<gene>
    <name evidence="1" type="ORF">RISK_004855</name>
</gene>
<evidence type="ECO:0000313" key="2">
    <source>
        <dbReference type="Proteomes" id="UP000036367"/>
    </source>
</evidence>
<dbReference type="Proteomes" id="UP000036367">
    <property type="component" value="Unassembled WGS sequence"/>
</dbReference>
<sequence>MFLQPKQPHQPEQPEGFADMEALSLIRSILPPVPDAQRSSGSVSSFAKV</sequence>
<keyword evidence="2" id="KW-1185">Reference proteome</keyword>
<evidence type="ECO:0000313" key="1">
    <source>
        <dbReference type="EMBL" id="KLU03089.1"/>
    </source>
</evidence>
<dbReference type="STRING" id="595434.RISK_004855"/>
<protein>
    <submittedName>
        <fullName evidence="1">Uncharacterized protein</fullName>
    </submittedName>
</protein>
<name>A0A0J1EBX8_RHOIS</name>
<reference evidence="1" key="1">
    <citation type="submission" date="2015-05" db="EMBL/GenBank/DDBJ databases">
        <title>Permanent draft genome of Rhodopirellula islandicus K833.</title>
        <authorList>
            <person name="Kizina J."/>
            <person name="Richter M."/>
            <person name="Glockner F.O."/>
            <person name="Harder J."/>
        </authorList>
    </citation>
    <scope>NUCLEOTIDE SEQUENCE [LARGE SCALE GENOMIC DNA]</scope>
    <source>
        <strain evidence="1">K833</strain>
    </source>
</reference>
<organism evidence="1 2">
    <name type="scientific">Rhodopirellula islandica</name>
    <dbReference type="NCBI Taxonomy" id="595434"/>
    <lineage>
        <taxon>Bacteria</taxon>
        <taxon>Pseudomonadati</taxon>
        <taxon>Planctomycetota</taxon>
        <taxon>Planctomycetia</taxon>
        <taxon>Pirellulales</taxon>
        <taxon>Pirellulaceae</taxon>
        <taxon>Rhodopirellula</taxon>
    </lineage>
</organism>
<comment type="caution">
    <text evidence="1">The sequence shown here is derived from an EMBL/GenBank/DDBJ whole genome shotgun (WGS) entry which is preliminary data.</text>
</comment>
<accession>A0A0J1EBX8</accession>
<proteinExistence type="predicted"/>
<dbReference type="AlphaFoldDB" id="A0A0J1EBX8"/>
<dbReference type="EMBL" id="LECT01000041">
    <property type="protein sequence ID" value="KLU03089.1"/>
    <property type="molecule type" value="Genomic_DNA"/>
</dbReference>